<gene>
    <name evidence="6" type="ORF">C6P40_004794</name>
</gene>
<reference evidence="6" key="1">
    <citation type="submission" date="2020-11" db="EMBL/GenBank/DDBJ databases">
        <title>Kefir isolates.</title>
        <authorList>
            <person name="Marcisauskas S."/>
            <person name="Kim Y."/>
            <person name="Blasche S."/>
        </authorList>
    </citation>
    <scope>NUCLEOTIDE SEQUENCE</scope>
    <source>
        <strain evidence="6">Olga-1</strain>
    </source>
</reference>
<keyword evidence="3 5" id="KW-1133">Transmembrane helix</keyword>
<feature type="transmembrane region" description="Helical" evidence="5">
    <location>
        <begin position="122"/>
        <end position="138"/>
    </location>
</feature>
<dbReference type="SUPFAM" id="SSF103473">
    <property type="entry name" value="MFS general substrate transporter"/>
    <property type="match status" value="1"/>
</dbReference>
<feature type="transmembrane region" description="Helical" evidence="5">
    <location>
        <begin position="510"/>
        <end position="530"/>
    </location>
</feature>
<dbReference type="EMBL" id="PUHW01000071">
    <property type="protein sequence ID" value="KAG0689588.1"/>
    <property type="molecule type" value="Genomic_DNA"/>
</dbReference>
<feature type="transmembrane region" description="Helical" evidence="5">
    <location>
        <begin position="97"/>
        <end position="115"/>
    </location>
</feature>
<dbReference type="PANTHER" id="PTHR23502:SF178">
    <property type="entry name" value="TRANSPORTER, PUTATIVE (AFU_ORTHOLOGUE AFUA_2G02040)-RELATED"/>
    <property type="match status" value="1"/>
</dbReference>
<feature type="transmembrane region" description="Helical" evidence="5">
    <location>
        <begin position="380"/>
        <end position="403"/>
    </location>
</feature>
<protein>
    <recommendedName>
        <fullName evidence="8">Major facilitator superfamily (MFS) profile domain-containing protein</fullName>
    </recommendedName>
</protein>
<feature type="transmembrane region" description="Helical" evidence="5">
    <location>
        <begin position="338"/>
        <end position="360"/>
    </location>
</feature>
<feature type="transmembrane region" description="Helical" evidence="5">
    <location>
        <begin position="415"/>
        <end position="434"/>
    </location>
</feature>
<feature type="transmembrane region" description="Helical" evidence="5">
    <location>
        <begin position="480"/>
        <end position="498"/>
    </location>
</feature>
<sequence>MERENFVDGIPGTELLVKIEKNQTDSVKDIEIVNIPAPTSCAGDPLAWPRLKKFWQLFVVSLYACCFAFGENNLGAAWTTVSDDIGVNMDNMNGGSALNWLLLGFFNVLWIPTAMKLGRRPVFIATTSIALCAMVWIGKCNGTASWFLAMTLNGLGVAGYEAMIQLSIFDTFFIHERGRALAVYLFSQQIGGVIGLVSGGAIADSIGWRWSQYIVAIADAVILLIFIFTFQESLFPRFLFDRVEHTKYLEAVKSGEIEYTSDGLNLSEEVIKDKETYKLSLEQEVDSITEYNEPNPDDFPRQSFKKSILKWWVYYPQDKTTFWQYFRRPFILFTFPNILYAGFNFGFGGTAGMLSFSTIAEILMDEPYNYSTSTTGLMCLGSLVGCCLGWASGSASDYIVIYFAKRNNGIKEPEMRLYAMIFPFIFGSIGYMMYGWGAQQEDKWPVISVGIGFMTAQQVSSCSIATSYAMDCFRGISGELVVVLAIFSALINFAVSYSCQEFLTAVGYGWLMFFWGMLVLTANGSCVLVMKYGKGWRKRSANRYFKFVEEGKQ</sequence>
<dbReference type="Pfam" id="PF07690">
    <property type="entry name" value="MFS_1"/>
    <property type="match status" value="1"/>
</dbReference>
<keyword evidence="7" id="KW-1185">Reference proteome</keyword>
<comment type="caution">
    <text evidence="6">The sequence shown here is derived from an EMBL/GenBank/DDBJ whole genome shotgun (WGS) entry which is preliminary data.</text>
</comment>
<accession>A0A9P6WPS9</accession>
<dbReference type="AlphaFoldDB" id="A0A9P6WPS9"/>
<feature type="transmembrane region" description="Helical" evidence="5">
    <location>
        <begin position="144"/>
        <end position="169"/>
    </location>
</feature>
<feature type="transmembrane region" description="Helical" evidence="5">
    <location>
        <begin position="446"/>
        <end position="468"/>
    </location>
</feature>
<proteinExistence type="predicted"/>
<evidence type="ECO:0000256" key="1">
    <source>
        <dbReference type="ARBA" id="ARBA00004141"/>
    </source>
</evidence>
<organism evidence="6 7">
    <name type="scientific">Pichia californica</name>
    <dbReference type="NCBI Taxonomy" id="460514"/>
    <lineage>
        <taxon>Eukaryota</taxon>
        <taxon>Fungi</taxon>
        <taxon>Dikarya</taxon>
        <taxon>Ascomycota</taxon>
        <taxon>Saccharomycotina</taxon>
        <taxon>Pichiomycetes</taxon>
        <taxon>Pichiales</taxon>
        <taxon>Pichiaceae</taxon>
        <taxon>Pichia</taxon>
    </lineage>
</organism>
<keyword evidence="4 5" id="KW-0472">Membrane</keyword>
<evidence type="ECO:0000256" key="4">
    <source>
        <dbReference type="ARBA" id="ARBA00023136"/>
    </source>
</evidence>
<evidence type="ECO:0000313" key="7">
    <source>
        <dbReference type="Proteomes" id="UP000697127"/>
    </source>
</evidence>
<evidence type="ECO:0000256" key="5">
    <source>
        <dbReference type="SAM" id="Phobius"/>
    </source>
</evidence>
<dbReference type="Proteomes" id="UP000697127">
    <property type="component" value="Unassembled WGS sequence"/>
</dbReference>
<dbReference type="PANTHER" id="PTHR23502">
    <property type="entry name" value="MAJOR FACILITATOR SUPERFAMILY"/>
    <property type="match status" value="1"/>
</dbReference>
<dbReference type="InterPro" id="IPR036259">
    <property type="entry name" value="MFS_trans_sf"/>
</dbReference>
<dbReference type="OrthoDB" id="5215911at2759"/>
<evidence type="ECO:0000256" key="3">
    <source>
        <dbReference type="ARBA" id="ARBA00022989"/>
    </source>
</evidence>
<evidence type="ECO:0000256" key="2">
    <source>
        <dbReference type="ARBA" id="ARBA00022692"/>
    </source>
</evidence>
<keyword evidence="2 5" id="KW-0812">Transmembrane</keyword>
<dbReference type="Gene3D" id="1.20.1250.20">
    <property type="entry name" value="MFS general substrate transporter like domains"/>
    <property type="match status" value="1"/>
</dbReference>
<dbReference type="GO" id="GO:0022857">
    <property type="term" value="F:transmembrane transporter activity"/>
    <property type="evidence" value="ECO:0007669"/>
    <property type="project" value="InterPro"/>
</dbReference>
<name>A0A9P6WPS9_9ASCO</name>
<feature type="transmembrane region" description="Helical" evidence="5">
    <location>
        <begin position="210"/>
        <end position="230"/>
    </location>
</feature>
<comment type="subcellular location">
    <subcellularLocation>
        <location evidence="1">Membrane</location>
        <topology evidence="1">Multi-pass membrane protein</topology>
    </subcellularLocation>
</comment>
<feature type="transmembrane region" description="Helical" evidence="5">
    <location>
        <begin position="54"/>
        <end position="70"/>
    </location>
</feature>
<evidence type="ECO:0008006" key="8">
    <source>
        <dbReference type="Google" id="ProtNLM"/>
    </source>
</evidence>
<dbReference type="InterPro" id="IPR011701">
    <property type="entry name" value="MFS"/>
</dbReference>
<evidence type="ECO:0000313" key="6">
    <source>
        <dbReference type="EMBL" id="KAG0689588.1"/>
    </source>
</evidence>
<feature type="transmembrane region" description="Helical" evidence="5">
    <location>
        <begin position="181"/>
        <end position="204"/>
    </location>
</feature>
<dbReference type="GO" id="GO:0005886">
    <property type="term" value="C:plasma membrane"/>
    <property type="evidence" value="ECO:0007669"/>
    <property type="project" value="TreeGrafter"/>
</dbReference>